<evidence type="ECO:0000313" key="13">
    <source>
        <dbReference type="EMBL" id="BAJ63502.1"/>
    </source>
</evidence>
<dbReference type="InterPro" id="IPR004506">
    <property type="entry name" value="MnmA-like"/>
</dbReference>
<keyword evidence="7 10" id="KW-1015">Disulfide bond</keyword>
<dbReference type="GO" id="GO:0103016">
    <property type="term" value="F:tRNA-uridine 2-sulfurtransferase activity"/>
    <property type="evidence" value="ECO:0007669"/>
    <property type="project" value="UniProtKB-EC"/>
</dbReference>
<dbReference type="InParanoid" id="E8N4Y8"/>
<gene>
    <name evidence="13" type="primary">trmU</name>
    <name evidence="10" type="synonym">mnmA</name>
    <name evidence="13" type="ordered locus">ANT_14740</name>
</gene>
<protein>
    <recommendedName>
        <fullName evidence="10">tRNA-specific 2-thiouridylase MnmA</fullName>
        <ecNumber evidence="10">2.8.1.13</ecNumber>
    </recommendedName>
</protein>
<name>E8N4Y8_ANATU</name>
<feature type="site" description="Interaction with tRNA" evidence="10">
    <location>
        <position position="340"/>
    </location>
</feature>
<evidence type="ECO:0000259" key="12">
    <source>
        <dbReference type="Pfam" id="PF20259"/>
    </source>
</evidence>
<dbReference type="Pfam" id="PF20258">
    <property type="entry name" value="tRNA_Me_trans_C"/>
    <property type="match status" value="1"/>
</dbReference>
<dbReference type="InterPro" id="IPR014729">
    <property type="entry name" value="Rossmann-like_a/b/a_fold"/>
</dbReference>
<evidence type="ECO:0000313" key="14">
    <source>
        <dbReference type="Proteomes" id="UP000008922"/>
    </source>
</evidence>
<proteinExistence type="inferred from homology"/>
<dbReference type="GO" id="GO:0005524">
    <property type="term" value="F:ATP binding"/>
    <property type="evidence" value="ECO:0007669"/>
    <property type="project" value="UniProtKB-KW"/>
</dbReference>
<dbReference type="EMBL" id="AP012029">
    <property type="protein sequence ID" value="BAJ63502.1"/>
    <property type="molecule type" value="Genomic_DNA"/>
</dbReference>
<dbReference type="InterPro" id="IPR023382">
    <property type="entry name" value="MnmA-like_central_sf"/>
</dbReference>
<dbReference type="GO" id="GO:0000049">
    <property type="term" value="F:tRNA binding"/>
    <property type="evidence" value="ECO:0007669"/>
    <property type="project" value="UniProtKB-KW"/>
</dbReference>
<feature type="disulfide bond" description="Alternate" evidence="10">
    <location>
        <begin position="104"/>
        <end position="201"/>
    </location>
</feature>
<dbReference type="HOGENOM" id="CLU_035188_0_0_0"/>
<feature type="binding site" evidence="10">
    <location>
        <position position="128"/>
    </location>
    <ligand>
        <name>ATP</name>
        <dbReference type="ChEBI" id="CHEBI:30616"/>
    </ligand>
</feature>
<feature type="binding site" evidence="10">
    <location>
        <position position="37"/>
    </location>
    <ligand>
        <name>ATP</name>
        <dbReference type="ChEBI" id="CHEBI:30616"/>
    </ligand>
</feature>
<comment type="catalytic activity">
    <reaction evidence="8 10">
        <text>S-sulfanyl-L-cysteinyl-[protein] + uridine(34) in tRNA + AH2 + ATP = 2-thiouridine(34) in tRNA + L-cysteinyl-[protein] + A + AMP + diphosphate + H(+)</text>
        <dbReference type="Rhea" id="RHEA:47032"/>
        <dbReference type="Rhea" id="RHEA-COMP:10131"/>
        <dbReference type="Rhea" id="RHEA-COMP:11726"/>
        <dbReference type="Rhea" id="RHEA-COMP:11727"/>
        <dbReference type="Rhea" id="RHEA-COMP:11728"/>
        <dbReference type="ChEBI" id="CHEBI:13193"/>
        <dbReference type="ChEBI" id="CHEBI:15378"/>
        <dbReference type="ChEBI" id="CHEBI:17499"/>
        <dbReference type="ChEBI" id="CHEBI:29950"/>
        <dbReference type="ChEBI" id="CHEBI:30616"/>
        <dbReference type="ChEBI" id="CHEBI:33019"/>
        <dbReference type="ChEBI" id="CHEBI:61963"/>
        <dbReference type="ChEBI" id="CHEBI:65315"/>
        <dbReference type="ChEBI" id="CHEBI:87170"/>
        <dbReference type="ChEBI" id="CHEBI:456215"/>
        <dbReference type="EC" id="2.8.1.13"/>
    </reaction>
</comment>
<feature type="domain" description="tRNA-specific 2-thiouridylase MnmA-like central" evidence="12">
    <location>
        <begin position="209"/>
        <end position="274"/>
    </location>
</feature>
<dbReference type="EC" id="2.8.1.13" evidence="10"/>
<dbReference type="AlphaFoldDB" id="E8N4Y8"/>
<keyword evidence="10" id="KW-0963">Cytoplasm</keyword>
<feature type="active site" description="Cysteine persulfide intermediate" evidence="10">
    <location>
        <position position="201"/>
    </location>
</feature>
<keyword evidence="3 10" id="KW-0819">tRNA processing</keyword>
<feature type="active site" description="Nucleophile" evidence="10">
    <location>
        <position position="104"/>
    </location>
</feature>
<dbReference type="PANTHER" id="PTHR11933:SF5">
    <property type="entry name" value="MITOCHONDRIAL TRNA-SPECIFIC 2-THIOURIDYLASE 1"/>
    <property type="match status" value="1"/>
</dbReference>
<comment type="function">
    <text evidence="9 10">Catalyzes the 2-thiolation of uridine at the wobble position (U34) of tRNA, leading to the formation of s(2)U34.</text>
</comment>
<dbReference type="GO" id="GO:0032259">
    <property type="term" value="P:methylation"/>
    <property type="evidence" value="ECO:0007669"/>
    <property type="project" value="UniProtKB-KW"/>
</dbReference>
<evidence type="ECO:0000256" key="6">
    <source>
        <dbReference type="ARBA" id="ARBA00022884"/>
    </source>
</evidence>
<dbReference type="FunCoup" id="E8N4Y8">
    <property type="interactions" value="394"/>
</dbReference>
<keyword evidence="2 10" id="KW-0808">Transferase</keyword>
<evidence type="ECO:0000256" key="4">
    <source>
        <dbReference type="ARBA" id="ARBA00022741"/>
    </source>
</evidence>
<dbReference type="Pfam" id="PF20259">
    <property type="entry name" value="tRNA_Me_trans_M"/>
    <property type="match status" value="1"/>
</dbReference>
<evidence type="ECO:0000256" key="2">
    <source>
        <dbReference type="ARBA" id="ARBA00022679"/>
    </source>
</evidence>
<dbReference type="KEGG" id="atm:ANT_14740"/>
<dbReference type="CDD" id="cd01998">
    <property type="entry name" value="MnmA_TRMU-like"/>
    <property type="match status" value="1"/>
</dbReference>
<dbReference type="FunFam" id="2.30.30.280:FF:000001">
    <property type="entry name" value="tRNA-specific 2-thiouridylase MnmA"/>
    <property type="match status" value="1"/>
</dbReference>
<evidence type="ECO:0000256" key="3">
    <source>
        <dbReference type="ARBA" id="ARBA00022694"/>
    </source>
</evidence>
<comment type="similarity">
    <text evidence="10">Belongs to the MnmA/TRMU family.</text>
</comment>
<feature type="region of interest" description="Interaction with tRNA" evidence="10">
    <location>
        <begin position="307"/>
        <end position="308"/>
    </location>
</feature>
<dbReference type="SUPFAM" id="SSF52402">
    <property type="entry name" value="Adenine nucleotide alpha hydrolases-like"/>
    <property type="match status" value="1"/>
</dbReference>
<evidence type="ECO:0000256" key="9">
    <source>
        <dbReference type="ARBA" id="ARBA00056575"/>
    </source>
</evidence>
<dbReference type="NCBIfam" id="TIGR00420">
    <property type="entry name" value="trmU"/>
    <property type="match status" value="1"/>
</dbReference>
<accession>E8N4Y8</accession>
<keyword evidence="5 10" id="KW-0067">ATP-binding</keyword>
<evidence type="ECO:0000256" key="8">
    <source>
        <dbReference type="ARBA" id="ARBA00051542"/>
    </source>
</evidence>
<feature type="domain" description="tRNA-specific 2-thiouridylase MnmA-like C-terminal" evidence="11">
    <location>
        <begin position="281"/>
        <end position="356"/>
    </location>
</feature>
<dbReference type="RefSeq" id="WP_013559884.1">
    <property type="nucleotide sequence ID" value="NC_014960.1"/>
</dbReference>
<keyword evidence="14" id="KW-1185">Reference proteome</keyword>
<keyword evidence="13" id="KW-0489">Methyltransferase</keyword>
<dbReference type="HAMAP" id="MF_00144">
    <property type="entry name" value="tRNA_thiouridyl_MnmA"/>
    <property type="match status" value="1"/>
</dbReference>
<dbReference type="PANTHER" id="PTHR11933">
    <property type="entry name" value="TRNA 5-METHYLAMINOMETHYL-2-THIOURIDYLATE -METHYLTRANSFERASE"/>
    <property type="match status" value="1"/>
</dbReference>
<evidence type="ECO:0000256" key="7">
    <source>
        <dbReference type="ARBA" id="ARBA00023157"/>
    </source>
</evidence>
<dbReference type="GO" id="GO:0002143">
    <property type="term" value="P:tRNA wobble position uridine thiolation"/>
    <property type="evidence" value="ECO:0007669"/>
    <property type="project" value="TreeGrafter"/>
</dbReference>
<dbReference type="InterPro" id="IPR046885">
    <property type="entry name" value="MnmA-like_C"/>
</dbReference>
<dbReference type="Proteomes" id="UP000008922">
    <property type="component" value="Chromosome"/>
</dbReference>
<feature type="site" description="Interaction with tRNA" evidence="10">
    <location>
        <position position="129"/>
    </location>
</feature>
<dbReference type="GO" id="GO:0008168">
    <property type="term" value="F:methyltransferase activity"/>
    <property type="evidence" value="ECO:0007669"/>
    <property type="project" value="UniProtKB-KW"/>
</dbReference>
<dbReference type="Gene3D" id="2.30.30.280">
    <property type="entry name" value="Adenine nucleotide alpha hydrolases-like domains"/>
    <property type="match status" value="1"/>
</dbReference>
<dbReference type="FunFam" id="3.40.50.620:FF:000115">
    <property type="entry name" value="tRNA-specific 2-thiouridylase MnmA"/>
    <property type="match status" value="1"/>
</dbReference>
<reference evidence="13 14" key="1">
    <citation type="submission" date="2010-12" db="EMBL/GenBank/DDBJ databases">
        <title>Whole genome sequence of Anaerolinea thermophila UNI-1.</title>
        <authorList>
            <person name="Narita-Yamada S."/>
            <person name="Kishi E."/>
            <person name="Watanabe Y."/>
            <person name="Takasaki K."/>
            <person name="Ankai A."/>
            <person name="Oguchi A."/>
            <person name="Fukui S."/>
            <person name="Takahashi M."/>
            <person name="Yashiro I."/>
            <person name="Hosoyama A."/>
            <person name="Sekiguchi Y."/>
            <person name="Hanada S."/>
            <person name="Fujita N."/>
        </authorList>
    </citation>
    <scope>NUCLEOTIDE SEQUENCE [LARGE SCALE GENOMIC DNA]</scope>
    <source>
        <strain evidence="14">DSM 14523 / JCM 11388 / NBRC 100420 / UNI-1</strain>
    </source>
</reference>
<comment type="caution">
    <text evidence="10">Lacks conserved residue(s) required for the propagation of feature annotation.</text>
</comment>
<dbReference type="GO" id="GO:0005737">
    <property type="term" value="C:cytoplasm"/>
    <property type="evidence" value="ECO:0007669"/>
    <property type="project" value="UniProtKB-SubCell"/>
</dbReference>
<comment type="subcellular location">
    <subcellularLocation>
        <location evidence="10">Cytoplasm</location>
    </subcellularLocation>
</comment>
<dbReference type="NCBIfam" id="NF001138">
    <property type="entry name" value="PRK00143.1"/>
    <property type="match status" value="1"/>
</dbReference>
<dbReference type="STRING" id="926569.ANT_14740"/>
<dbReference type="InterPro" id="IPR046884">
    <property type="entry name" value="MnmA-like_central"/>
</dbReference>
<evidence type="ECO:0000256" key="1">
    <source>
        <dbReference type="ARBA" id="ARBA00022555"/>
    </source>
</evidence>
<organism evidence="13 14">
    <name type="scientific">Anaerolinea thermophila (strain DSM 14523 / JCM 11388 / NBRC 100420 / UNI-1)</name>
    <dbReference type="NCBI Taxonomy" id="926569"/>
    <lineage>
        <taxon>Bacteria</taxon>
        <taxon>Bacillati</taxon>
        <taxon>Chloroflexota</taxon>
        <taxon>Anaerolineae</taxon>
        <taxon>Anaerolineales</taxon>
        <taxon>Anaerolineaceae</taxon>
        <taxon>Anaerolinea</taxon>
    </lineage>
</organism>
<evidence type="ECO:0000256" key="10">
    <source>
        <dbReference type="HAMAP-Rule" id="MF_00144"/>
    </source>
</evidence>
<dbReference type="Gene3D" id="2.40.30.10">
    <property type="entry name" value="Translation factors"/>
    <property type="match status" value="1"/>
</dbReference>
<evidence type="ECO:0000256" key="5">
    <source>
        <dbReference type="ARBA" id="ARBA00022840"/>
    </source>
</evidence>
<feature type="region of interest" description="Interaction with tRNA" evidence="10">
    <location>
        <begin position="151"/>
        <end position="153"/>
    </location>
</feature>
<keyword evidence="4 10" id="KW-0547">Nucleotide-binding</keyword>
<evidence type="ECO:0000259" key="11">
    <source>
        <dbReference type="Pfam" id="PF20258"/>
    </source>
</evidence>
<keyword evidence="1 10" id="KW-0820">tRNA-binding</keyword>
<feature type="binding site" evidence="10">
    <location>
        <begin position="11"/>
        <end position="18"/>
    </location>
    <ligand>
        <name>ATP</name>
        <dbReference type="ChEBI" id="CHEBI:30616"/>
    </ligand>
</feature>
<dbReference type="OrthoDB" id="9800696at2"/>
<dbReference type="Gene3D" id="3.40.50.620">
    <property type="entry name" value="HUPs"/>
    <property type="match status" value="1"/>
</dbReference>
<sequence length="361" mass="40374">MAIRDETVVVAMSGGVDSSVAAALLVEQGYRVIGMMLRLWSEEGKEDQNRCCTPDAMALARRVAAKLGIPFYAVDVREKFKEVVVSHFLEGYASGITPNPCLKCNRYIRWGVLHEYAQSLGATWFATGHYARLRRLESGEVQLLRGVDVEKDQSYVLSVLPQEQLRHTFFPVGEYHKPEVRELARRFGLPVANRADSQDLCFLAGGDYRDFLSRHAPEVSRPGVIVNRQGEILGEHQGLAFYTIGQRKGLGIAFPRPLYVLEKDVVRNRLVVGEEHELGRSTLIAERVNWISGQPPVSSIQVEVKIRYKAREAHGVVIPLTPDRVKVEFDHPLRDITPGQQCVFYQGEICLGGGTISTGME</sequence>
<dbReference type="Pfam" id="PF03054">
    <property type="entry name" value="tRNA_Me_trans"/>
    <property type="match status" value="1"/>
</dbReference>
<dbReference type="eggNOG" id="COG0482">
    <property type="taxonomic scope" value="Bacteria"/>
</dbReference>
<keyword evidence="6 10" id="KW-0694">RNA-binding</keyword>